<dbReference type="InterPro" id="IPR011029">
    <property type="entry name" value="DEATH-like_dom_sf"/>
</dbReference>
<gene>
    <name evidence="3" type="ORF">chiPu_0004442</name>
</gene>
<name>A0A401S6M5_CHIPU</name>
<sequence length="287" mass="34289">MIRISELLTSVECDLLHKKLTHPEKDIMKDIDQMSEENDNLFKTRKRREITNIEDCTEILIDWLKKEGDSMYWDRLSRALRQIGRDDVDKELRKNMNQDKTLEVNKNIEEYGKILKQAHSSLIVTDDEINIGDRNRDKRSDFLEINWDELELIVEMEKLPPYPRKLTEGFRTVLWGVFFGFVGSTFLGAISLCFIMKITEKDYMEIIRRSNVLHRIKRRRKPIRRIVYSSDDENTHVDKSPKHFRQYFLPFRTTNYAREKLSGDNCLSLVECTVHWLLMQIFVPRKL</sequence>
<dbReference type="SUPFAM" id="SSF47986">
    <property type="entry name" value="DEATH domain"/>
    <property type="match status" value="1"/>
</dbReference>
<evidence type="ECO:0000259" key="2">
    <source>
        <dbReference type="PROSITE" id="PS50017"/>
    </source>
</evidence>
<feature type="domain" description="Death" evidence="2">
    <location>
        <begin position="30"/>
        <end position="96"/>
    </location>
</feature>
<dbReference type="PROSITE" id="PS50017">
    <property type="entry name" value="DEATH_DOMAIN"/>
    <property type="match status" value="1"/>
</dbReference>
<dbReference type="Proteomes" id="UP000287033">
    <property type="component" value="Unassembled WGS sequence"/>
</dbReference>
<dbReference type="EMBL" id="BEZZ01000108">
    <property type="protein sequence ID" value="GCC26028.1"/>
    <property type="molecule type" value="Genomic_DNA"/>
</dbReference>
<keyword evidence="1" id="KW-0472">Membrane</keyword>
<dbReference type="CDD" id="cd01670">
    <property type="entry name" value="Death"/>
    <property type="match status" value="1"/>
</dbReference>
<dbReference type="GO" id="GO:0007165">
    <property type="term" value="P:signal transduction"/>
    <property type="evidence" value="ECO:0007669"/>
    <property type="project" value="InterPro"/>
</dbReference>
<dbReference type="OrthoDB" id="9049812at2759"/>
<evidence type="ECO:0000256" key="1">
    <source>
        <dbReference type="SAM" id="Phobius"/>
    </source>
</evidence>
<dbReference type="OMA" id="EECGHFR"/>
<evidence type="ECO:0000313" key="4">
    <source>
        <dbReference type="Proteomes" id="UP000287033"/>
    </source>
</evidence>
<proteinExistence type="predicted"/>
<comment type="caution">
    <text evidence="3">The sequence shown here is derived from an EMBL/GenBank/DDBJ whole genome shotgun (WGS) entry which is preliminary data.</text>
</comment>
<feature type="transmembrane region" description="Helical" evidence="1">
    <location>
        <begin position="173"/>
        <end position="195"/>
    </location>
</feature>
<keyword evidence="1" id="KW-0812">Transmembrane</keyword>
<reference evidence="3 4" key="1">
    <citation type="journal article" date="2018" name="Nat. Ecol. Evol.">
        <title>Shark genomes provide insights into elasmobranch evolution and the origin of vertebrates.</title>
        <authorList>
            <person name="Hara Y"/>
            <person name="Yamaguchi K"/>
            <person name="Onimaru K"/>
            <person name="Kadota M"/>
            <person name="Koyanagi M"/>
            <person name="Keeley SD"/>
            <person name="Tatsumi K"/>
            <person name="Tanaka K"/>
            <person name="Motone F"/>
            <person name="Kageyama Y"/>
            <person name="Nozu R"/>
            <person name="Adachi N"/>
            <person name="Nishimura O"/>
            <person name="Nakagawa R"/>
            <person name="Tanegashima C"/>
            <person name="Kiyatake I"/>
            <person name="Matsumoto R"/>
            <person name="Murakumo K"/>
            <person name="Nishida K"/>
            <person name="Terakita A"/>
            <person name="Kuratani S"/>
            <person name="Sato K"/>
            <person name="Hyodo S Kuraku.S."/>
        </authorList>
    </citation>
    <scope>NUCLEOTIDE SEQUENCE [LARGE SCALE GENOMIC DNA]</scope>
</reference>
<keyword evidence="4" id="KW-1185">Reference proteome</keyword>
<evidence type="ECO:0000313" key="3">
    <source>
        <dbReference type="EMBL" id="GCC26028.1"/>
    </source>
</evidence>
<dbReference type="AlphaFoldDB" id="A0A401S6M5"/>
<accession>A0A401S6M5</accession>
<protein>
    <recommendedName>
        <fullName evidence="2">Death domain-containing protein</fullName>
    </recommendedName>
</protein>
<organism evidence="3 4">
    <name type="scientific">Chiloscyllium punctatum</name>
    <name type="common">Brownbanded bambooshark</name>
    <name type="synonym">Hemiscyllium punctatum</name>
    <dbReference type="NCBI Taxonomy" id="137246"/>
    <lineage>
        <taxon>Eukaryota</taxon>
        <taxon>Metazoa</taxon>
        <taxon>Chordata</taxon>
        <taxon>Craniata</taxon>
        <taxon>Vertebrata</taxon>
        <taxon>Chondrichthyes</taxon>
        <taxon>Elasmobranchii</taxon>
        <taxon>Galeomorphii</taxon>
        <taxon>Galeoidea</taxon>
        <taxon>Orectolobiformes</taxon>
        <taxon>Hemiscylliidae</taxon>
        <taxon>Chiloscyllium</taxon>
    </lineage>
</organism>
<dbReference type="InterPro" id="IPR000488">
    <property type="entry name" value="Death_dom"/>
</dbReference>
<dbReference type="Gene3D" id="1.10.533.10">
    <property type="entry name" value="Death Domain, Fas"/>
    <property type="match status" value="1"/>
</dbReference>
<keyword evidence="1" id="KW-1133">Transmembrane helix</keyword>